<dbReference type="AlphaFoldDB" id="X0Y534"/>
<sequence length="100" mass="11684">MFFLVFEQNRPIVDLLPYFEPENIITIDDSNLGKFVSGLWRAILRVRREKIDAAIDMEGLTRSSAIITYLTGARRRVGYHNFTSEGPYRGRLFTHELNYN</sequence>
<dbReference type="Gene3D" id="3.40.50.2000">
    <property type="entry name" value="Glycogen Phosphorylase B"/>
    <property type="match status" value="1"/>
</dbReference>
<dbReference type="EMBL" id="BARS01054704">
    <property type="protein sequence ID" value="GAG51039.1"/>
    <property type="molecule type" value="Genomic_DNA"/>
</dbReference>
<feature type="non-terminal residue" evidence="1">
    <location>
        <position position="100"/>
    </location>
</feature>
<dbReference type="SUPFAM" id="SSF53756">
    <property type="entry name" value="UDP-Glycosyltransferase/glycogen phosphorylase"/>
    <property type="match status" value="1"/>
</dbReference>
<accession>X0Y534</accession>
<comment type="caution">
    <text evidence="1">The sequence shown here is derived from an EMBL/GenBank/DDBJ whole genome shotgun (WGS) entry which is preliminary data.</text>
</comment>
<organism evidence="1">
    <name type="scientific">marine sediment metagenome</name>
    <dbReference type="NCBI Taxonomy" id="412755"/>
    <lineage>
        <taxon>unclassified sequences</taxon>
        <taxon>metagenomes</taxon>
        <taxon>ecological metagenomes</taxon>
    </lineage>
</organism>
<protein>
    <submittedName>
        <fullName evidence="1">Uncharacterized protein</fullName>
    </submittedName>
</protein>
<name>X0Y534_9ZZZZ</name>
<reference evidence="1" key="1">
    <citation type="journal article" date="2014" name="Front. Microbiol.">
        <title>High frequency of phylogenetically diverse reductive dehalogenase-homologous genes in deep subseafloor sedimentary metagenomes.</title>
        <authorList>
            <person name="Kawai M."/>
            <person name="Futagami T."/>
            <person name="Toyoda A."/>
            <person name="Takaki Y."/>
            <person name="Nishi S."/>
            <person name="Hori S."/>
            <person name="Arai W."/>
            <person name="Tsubouchi T."/>
            <person name="Morono Y."/>
            <person name="Uchiyama I."/>
            <person name="Ito T."/>
            <person name="Fujiyama A."/>
            <person name="Inagaki F."/>
            <person name="Takami H."/>
        </authorList>
    </citation>
    <scope>NUCLEOTIDE SEQUENCE</scope>
    <source>
        <strain evidence="1">Expedition CK06-06</strain>
    </source>
</reference>
<evidence type="ECO:0000313" key="1">
    <source>
        <dbReference type="EMBL" id="GAG51039.1"/>
    </source>
</evidence>
<gene>
    <name evidence="1" type="ORF">S01H1_80928</name>
</gene>
<proteinExistence type="predicted"/>